<dbReference type="GO" id="GO:0016829">
    <property type="term" value="F:lyase activity"/>
    <property type="evidence" value="ECO:0007669"/>
    <property type="project" value="UniProtKB-KW"/>
</dbReference>
<dbReference type="eggNOG" id="COG1786">
    <property type="taxonomic scope" value="Bacteria"/>
</dbReference>
<gene>
    <name evidence="3" type="ordered locus">Amico_0914</name>
</gene>
<accession>D5EER2</accession>
<protein>
    <recommendedName>
        <fullName evidence="2">Phosphomevalonate dehydratase small subunit-like domain-containing protein</fullName>
    </recommendedName>
</protein>
<keyword evidence="4" id="KW-1185">Reference proteome</keyword>
<dbReference type="Pfam" id="PF01989">
    <property type="entry name" value="AcnX_swivel_put"/>
    <property type="match status" value="1"/>
</dbReference>
<keyword evidence="1" id="KW-0456">Lyase</keyword>
<reference evidence="3 4" key="1">
    <citation type="journal article" date="2010" name="Stand. Genomic Sci.">
        <title>Complete genome sequence of Aminobacterium colombiense type strain (ALA-1).</title>
        <authorList>
            <person name="Chertkov O."/>
            <person name="Sikorski J."/>
            <person name="Brambilla E."/>
            <person name="Lapidus A."/>
            <person name="Copeland A."/>
            <person name="Glavina Del Rio T."/>
            <person name="Nolan M."/>
            <person name="Lucas S."/>
            <person name="Tice H."/>
            <person name="Cheng J.F."/>
            <person name="Han C."/>
            <person name="Detter J.C."/>
            <person name="Bruce D."/>
            <person name="Tapia R."/>
            <person name="Goodwin L."/>
            <person name="Pitluck S."/>
            <person name="Liolios K."/>
            <person name="Ivanova N."/>
            <person name="Mavromatis K."/>
            <person name="Ovchinnikova G."/>
            <person name="Pati A."/>
            <person name="Chen A."/>
            <person name="Palaniappan K."/>
            <person name="Land M."/>
            <person name="Hauser L."/>
            <person name="Chang Y.J."/>
            <person name="Jeffries C.D."/>
            <person name="Spring S."/>
            <person name="Rohde M."/>
            <person name="Goker M."/>
            <person name="Bristow J."/>
            <person name="Eisen J.A."/>
            <person name="Markowitz V."/>
            <person name="Hugenholtz P."/>
            <person name="Kyrpides N.C."/>
            <person name="Klenk H.P."/>
        </authorList>
    </citation>
    <scope>NUCLEOTIDE SEQUENCE [LARGE SCALE GENOMIC DNA]</scope>
    <source>
        <strain evidence="4">DSM 12261 / ALA-1</strain>
    </source>
</reference>
<dbReference type="KEGG" id="aco:Amico_0914"/>
<evidence type="ECO:0000256" key="1">
    <source>
        <dbReference type="ARBA" id="ARBA00023239"/>
    </source>
</evidence>
<dbReference type="SUPFAM" id="SSF52016">
    <property type="entry name" value="LeuD/IlvD-like"/>
    <property type="match status" value="1"/>
</dbReference>
<dbReference type="STRING" id="572547.Amico_0914"/>
<evidence type="ECO:0000313" key="4">
    <source>
        <dbReference type="Proteomes" id="UP000002366"/>
    </source>
</evidence>
<sequence length="137" mass="14301">MEKIIMRGRSAIGGVAEGIAMVSRETIQGWSGVDDKTGIVIEKGHPFEGMSIKGAVLVLSGGKGSNGWSCHFHAARVGGIGPAALIFPKMDSRTGVAAVVTGVPTVTDLEQDPFEIIRTGDLVRVNGDNGTVEITRN</sequence>
<name>D5EER2_AMICL</name>
<dbReference type="Proteomes" id="UP000002366">
    <property type="component" value="Chromosome"/>
</dbReference>
<feature type="domain" description="Phosphomevalonate dehydratase small subunit-like" evidence="2">
    <location>
        <begin position="27"/>
        <end position="106"/>
    </location>
</feature>
<dbReference type="InterPro" id="IPR002840">
    <property type="entry name" value="PMDh-S-like_dom"/>
</dbReference>
<organism evidence="3 4">
    <name type="scientific">Aminobacterium colombiense (strain DSM 12261 / ALA-1)</name>
    <dbReference type="NCBI Taxonomy" id="572547"/>
    <lineage>
        <taxon>Bacteria</taxon>
        <taxon>Thermotogati</taxon>
        <taxon>Synergistota</taxon>
        <taxon>Synergistia</taxon>
        <taxon>Synergistales</taxon>
        <taxon>Aminobacteriaceae</taxon>
        <taxon>Aminobacterium</taxon>
    </lineage>
</organism>
<dbReference type="HOGENOM" id="CLU_141583_2_0_0"/>
<dbReference type="OrthoDB" id="5182at2"/>
<dbReference type="AlphaFoldDB" id="D5EER2"/>
<dbReference type="EMBL" id="CP001997">
    <property type="protein sequence ID" value="ADE57044.1"/>
    <property type="molecule type" value="Genomic_DNA"/>
</dbReference>
<evidence type="ECO:0000313" key="3">
    <source>
        <dbReference type="EMBL" id="ADE57044.1"/>
    </source>
</evidence>
<proteinExistence type="predicted"/>
<dbReference type="RefSeq" id="WP_013048307.1">
    <property type="nucleotide sequence ID" value="NC_014011.1"/>
</dbReference>
<evidence type="ECO:0000259" key="2">
    <source>
        <dbReference type="Pfam" id="PF01989"/>
    </source>
</evidence>
<dbReference type="Gene3D" id="3.50.30.10">
    <property type="entry name" value="Phosphohistidine domain"/>
    <property type="match status" value="1"/>
</dbReference>